<evidence type="ECO:0000313" key="1">
    <source>
        <dbReference type="EMBL" id="JAH82586.1"/>
    </source>
</evidence>
<organism evidence="1">
    <name type="scientific">Anguilla anguilla</name>
    <name type="common">European freshwater eel</name>
    <name type="synonym">Muraena anguilla</name>
    <dbReference type="NCBI Taxonomy" id="7936"/>
    <lineage>
        <taxon>Eukaryota</taxon>
        <taxon>Metazoa</taxon>
        <taxon>Chordata</taxon>
        <taxon>Craniata</taxon>
        <taxon>Vertebrata</taxon>
        <taxon>Euteleostomi</taxon>
        <taxon>Actinopterygii</taxon>
        <taxon>Neopterygii</taxon>
        <taxon>Teleostei</taxon>
        <taxon>Anguilliformes</taxon>
        <taxon>Anguillidae</taxon>
        <taxon>Anguilla</taxon>
    </lineage>
</organism>
<accession>A0A0E9VWZ0</accession>
<dbReference type="AlphaFoldDB" id="A0A0E9VWZ0"/>
<sequence>MGPQNLETSLLNRMDFQGILSPVIQQTMGKRSLVHKALASPTASGEGQDLRRE</sequence>
<reference evidence="1" key="2">
    <citation type="journal article" date="2015" name="Fish Shellfish Immunol.">
        <title>Early steps in the European eel (Anguilla anguilla)-Vibrio vulnificus interaction in the gills: Role of the RtxA13 toxin.</title>
        <authorList>
            <person name="Callol A."/>
            <person name="Pajuelo D."/>
            <person name="Ebbesson L."/>
            <person name="Teles M."/>
            <person name="MacKenzie S."/>
            <person name="Amaro C."/>
        </authorList>
    </citation>
    <scope>NUCLEOTIDE SEQUENCE</scope>
</reference>
<name>A0A0E9VWZ0_ANGAN</name>
<proteinExistence type="predicted"/>
<protein>
    <submittedName>
        <fullName evidence="1">Uncharacterized protein</fullName>
    </submittedName>
</protein>
<reference evidence="1" key="1">
    <citation type="submission" date="2014-11" db="EMBL/GenBank/DDBJ databases">
        <authorList>
            <person name="Amaro Gonzalez C."/>
        </authorList>
    </citation>
    <scope>NUCLEOTIDE SEQUENCE</scope>
</reference>
<dbReference type="EMBL" id="GBXM01025991">
    <property type="protein sequence ID" value="JAH82586.1"/>
    <property type="molecule type" value="Transcribed_RNA"/>
</dbReference>